<dbReference type="Gene3D" id="3.30.1490.480">
    <property type="entry name" value="Endolytic murein transglycosylase"/>
    <property type="match status" value="1"/>
</dbReference>
<keyword evidence="9" id="KW-1185">Reference proteome</keyword>
<evidence type="ECO:0000256" key="7">
    <source>
        <dbReference type="HAMAP-Rule" id="MF_02065"/>
    </source>
</evidence>
<dbReference type="PANTHER" id="PTHR30518">
    <property type="entry name" value="ENDOLYTIC MUREIN TRANSGLYCOSYLASE"/>
    <property type="match status" value="1"/>
</dbReference>
<evidence type="ECO:0000256" key="5">
    <source>
        <dbReference type="ARBA" id="ARBA00023239"/>
    </source>
</evidence>
<keyword evidence="3 7" id="KW-1133">Transmembrane helix</keyword>
<evidence type="ECO:0000256" key="3">
    <source>
        <dbReference type="ARBA" id="ARBA00022989"/>
    </source>
</evidence>
<reference evidence="8 9" key="1">
    <citation type="submission" date="2019-02" db="EMBL/GenBank/DDBJ databases">
        <title>Sequencing the genomes of 1000 actinobacteria strains.</title>
        <authorList>
            <person name="Klenk H.-P."/>
        </authorList>
    </citation>
    <scope>NUCLEOTIDE SEQUENCE [LARGE SCALE GENOMIC DNA]</scope>
    <source>
        <strain evidence="8 9">DSM 45779</strain>
    </source>
</reference>
<dbReference type="PANTHER" id="PTHR30518:SF2">
    <property type="entry name" value="ENDOLYTIC MUREIN TRANSGLYCOSYLASE"/>
    <property type="match status" value="1"/>
</dbReference>
<keyword evidence="2 7" id="KW-0812">Transmembrane</keyword>
<dbReference type="RefSeq" id="WP_242623113.1">
    <property type="nucleotide sequence ID" value="NZ_SHKL01000001.1"/>
</dbReference>
<keyword evidence="5 7" id="KW-0456">Lyase</keyword>
<evidence type="ECO:0000256" key="6">
    <source>
        <dbReference type="ARBA" id="ARBA00023316"/>
    </source>
</evidence>
<organism evidence="8 9">
    <name type="scientific">Pseudonocardia sediminis</name>
    <dbReference type="NCBI Taxonomy" id="1397368"/>
    <lineage>
        <taxon>Bacteria</taxon>
        <taxon>Bacillati</taxon>
        <taxon>Actinomycetota</taxon>
        <taxon>Actinomycetes</taxon>
        <taxon>Pseudonocardiales</taxon>
        <taxon>Pseudonocardiaceae</taxon>
        <taxon>Pseudonocardia</taxon>
    </lineage>
</organism>
<comment type="function">
    <text evidence="7">Functions as a peptidoglycan terminase that cleaves nascent peptidoglycan strands endolytically to terminate their elongation.</text>
</comment>
<evidence type="ECO:0000313" key="8">
    <source>
        <dbReference type="EMBL" id="RZT86177.1"/>
    </source>
</evidence>
<evidence type="ECO:0000256" key="1">
    <source>
        <dbReference type="ARBA" id="ARBA00022475"/>
    </source>
</evidence>
<comment type="catalytic activity">
    <reaction evidence="7">
        <text>a peptidoglycan chain = a peptidoglycan chain with N-acetyl-1,6-anhydromuramyl-[peptide] at the reducing end + a peptidoglycan chain with N-acetylglucosamine at the non-reducing end.</text>
        <dbReference type="EC" id="4.2.2.29"/>
    </reaction>
</comment>
<name>A0A4Q7UW09_PSEST</name>
<dbReference type="InterPro" id="IPR003770">
    <property type="entry name" value="MLTG-like"/>
</dbReference>
<keyword evidence="1 7" id="KW-1003">Cell membrane</keyword>
<dbReference type="AlphaFoldDB" id="A0A4Q7UW09"/>
<dbReference type="GO" id="GO:0005886">
    <property type="term" value="C:plasma membrane"/>
    <property type="evidence" value="ECO:0007669"/>
    <property type="project" value="UniProtKB-UniRule"/>
</dbReference>
<comment type="caution">
    <text evidence="8">The sequence shown here is derived from an EMBL/GenBank/DDBJ whole genome shotgun (WGS) entry which is preliminary data.</text>
</comment>
<gene>
    <name evidence="7" type="primary">mltG</name>
    <name evidence="8" type="ORF">EV383_3066</name>
</gene>
<feature type="site" description="Important for catalytic activity" evidence="7">
    <location>
        <position position="262"/>
    </location>
</feature>
<keyword evidence="6 7" id="KW-0961">Cell wall biogenesis/degradation</keyword>
<protein>
    <recommendedName>
        <fullName evidence="7">Endolytic murein transglycosylase</fullName>
        <ecNumber evidence="7">4.2.2.29</ecNumber>
    </recommendedName>
    <alternativeName>
        <fullName evidence="7">Peptidoglycan lytic transglycosylase</fullName>
    </alternativeName>
    <alternativeName>
        <fullName evidence="7">Peptidoglycan polymerization terminase</fullName>
    </alternativeName>
</protein>
<dbReference type="Pfam" id="PF02618">
    <property type="entry name" value="YceG"/>
    <property type="match status" value="1"/>
</dbReference>
<dbReference type="GO" id="GO:0071555">
    <property type="term" value="P:cell wall organization"/>
    <property type="evidence" value="ECO:0007669"/>
    <property type="project" value="UniProtKB-KW"/>
</dbReference>
<evidence type="ECO:0000313" key="9">
    <source>
        <dbReference type="Proteomes" id="UP000291591"/>
    </source>
</evidence>
<evidence type="ECO:0000256" key="4">
    <source>
        <dbReference type="ARBA" id="ARBA00023136"/>
    </source>
</evidence>
<sequence length="379" mass="39978">MSGPATAQPVRHRAPVERQWRRRLLLLATALLAGAAVVAAALYLVGPEDYPGEGQGVVVVRIERGDSTSAIGDMLLGRGVVASRAAFVDAASEQPDIQRVQPGYYEMRELMSGDAAATALLDPDARVGFMDVKGGIQLDDTKAPNGTVTPGVLSQISEATCVGEESQRRCLSVETLRATMAKAAPEALGVPDWAEAGYTRAAPNRRLEGLVAPGTYDLDPTGGPVQVLRSVLTTSVPRLESAGLGGEGSYETLIRASLVEREAIARDMPQVARVISNRLLAGQRLELDSTVNYPLDVQALRTTSEARGTPGPYNSYLNTGLPPTPVSSVSDAALAAAREPAPGPWLFFVRCTTEGGSCFAVTFPEHQANVARAREAGAF</sequence>
<dbReference type="GO" id="GO:0008932">
    <property type="term" value="F:lytic endotransglycosylase activity"/>
    <property type="evidence" value="ECO:0007669"/>
    <property type="project" value="UniProtKB-UniRule"/>
</dbReference>
<dbReference type="GO" id="GO:0009252">
    <property type="term" value="P:peptidoglycan biosynthetic process"/>
    <property type="evidence" value="ECO:0007669"/>
    <property type="project" value="UniProtKB-UniRule"/>
</dbReference>
<dbReference type="EC" id="4.2.2.29" evidence="7"/>
<evidence type="ECO:0000256" key="2">
    <source>
        <dbReference type="ARBA" id="ARBA00022692"/>
    </source>
</evidence>
<comment type="similarity">
    <text evidence="7">Belongs to the transglycosylase MltG family.</text>
</comment>
<dbReference type="HAMAP" id="MF_02065">
    <property type="entry name" value="MltG"/>
    <property type="match status" value="1"/>
</dbReference>
<proteinExistence type="inferred from homology"/>
<accession>A0A4Q7UW09</accession>
<keyword evidence="4 7" id="KW-0472">Membrane</keyword>
<dbReference type="Proteomes" id="UP000291591">
    <property type="component" value="Unassembled WGS sequence"/>
</dbReference>
<dbReference type="EMBL" id="SHKL01000001">
    <property type="protein sequence ID" value="RZT86177.1"/>
    <property type="molecule type" value="Genomic_DNA"/>
</dbReference>